<dbReference type="PATRIC" id="fig|456.5.peg.2316"/>
<protein>
    <recommendedName>
        <fullName evidence="3">Dot/Icm T4SS effector</fullName>
    </recommendedName>
</protein>
<dbReference type="STRING" id="456.Ljor_2160"/>
<dbReference type="EMBL" id="LNYJ01000011">
    <property type="protein sequence ID" value="KTD17854.1"/>
    <property type="molecule type" value="Genomic_DNA"/>
</dbReference>
<evidence type="ECO:0000313" key="1">
    <source>
        <dbReference type="EMBL" id="KTD17854.1"/>
    </source>
</evidence>
<comment type="caution">
    <text evidence="1">The sequence shown here is derived from an EMBL/GenBank/DDBJ whole genome shotgun (WGS) entry which is preliminary data.</text>
</comment>
<evidence type="ECO:0000313" key="2">
    <source>
        <dbReference type="Proteomes" id="UP000055035"/>
    </source>
</evidence>
<proteinExistence type="predicted"/>
<accession>A0A0W0VCL4</accession>
<evidence type="ECO:0008006" key="3">
    <source>
        <dbReference type="Google" id="ProtNLM"/>
    </source>
</evidence>
<dbReference type="Proteomes" id="UP000055035">
    <property type="component" value="Unassembled WGS sequence"/>
</dbReference>
<keyword evidence="2" id="KW-1185">Reference proteome</keyword>
<organism evidence="1 2">
    <name type="scientific">Legionella jordanis</name>
    <dbReference type="NCBI Taxonomy" id="456"/>
    <lineage>
        <taxon>Bacteria</taxon>
        <taxon>Pseudomonadati</taxon>
        <taxon>Pseudomonadota</taxon>
        <taxon>Gammaproteobacteria</taxon>
        <taxon>Legionellales</taxon>
        <taxon>Legionellaceae</taxon>
        <taxon>Legionella</taxon>
    </lineage>
</organism>
<dbReference type="RefSeq" id="WP_058471572.1">
    <property type="nucleotide sequence ID" value="NZ_CAAAIC010000001.1"/>
</dbReference>
<name>A0A0W0VCL4_9GAMM</name>
<sequence length="233" mass="26798">MRQKLEVEVSSCPKGIVAKGHQQLSHLNFATFGPKNTDKKLADKKSELLSTVNHKLSHLTKSRPRPSHRPPSRPKCKEGLGLCSFFQVKTMAEHSGGDFEKILKRAVLDARHKYHGHYQTRQNPRQENGWFTWWRHGVEGQNKAKKLYMDIESKTSSAIIAALHEFFSYPTTQYNHHSFSSYLLDELHFILNHQDQGLHSVPGHYSLDSWVLCREQLLLILNQQGKDNSKTCT</sequence>
<reference evidence="1 2" key="1">
    <citation type="submission" date="2015-11" db="EMBL/GenBank/DDBJ databases">
        <title>Genomic analysis of 38 Legionella species identifies large and diverse effector repertoires.</title>
        <authorList>
            <person name="Burstein D."/>
            <person name="Amaro F."/>
            <person name="Zusman T."/>
            <person name="Lifshitz Z."/>
            <person name="Cohen O."/>
            <person name="Gilbert J.A."/>
            <person name="Pupko T."/>
            <person name="Shuman H.A."/>
            <person name="Segal G."/>
        </authorList>
    </citation>
    <scope>NUCLEOTIDE SEQUENCE [LARGE SCALE GENOMIC DNA]</scope>
    <source>
        <strain evidence="1 2">BL-540</strain>
    </source>
</reference>
<gene>
    <name evidence="1" type="ORF">Ljor_2160</name>
</gene>
<dbReference type="OrthoDB" id="5653090at2"/>
<dbReference type="AlphaFoldDB" id="A0A0W0VCL4"/>